<dbReference type="AlphaFoldDB" id="A0A382SWF4"/>
<dbReference type="InterPro" id="IPR050353">
    <property type="entry name" value="PyrK_electron_transfer"/>
</dbReference>
<protein>
    <recommendedName>
        <fullName evidence="1">Dihydroorotate dehydrogenase electron transfer subunit iron-sulphur cluster binding domain-containing protein</fullName>
    </recommendedName>
</protein>
<evidence type="ECO:0000313" key="2">
    <source>
        <dbReference type="EMBL" id="SVD14249.1"/>
    </source>
</evidence>
<dbReference type="Pfam" id="PF10418">
    <property type="entry name" value="DHODB_Fe-S_bind"/>
    <property type="match status" value="1"/>
</dbReference>
<dbReference type="EMBL" id="UINC01132129">
    <property type="protein sequence ID" value="SVD14249.1"/>
    <property type="molecule type" value="Genomic_DNA"/>
</dbReference>
<dbReference type="InterPro" id="IPR037117">
    <property type="entry name" value="Dihydroorotate_DH_ele_sf"/>
</dbReference>
<dbReference type="InterPro" id="IPR019480">
    <property type="entry name" value="Dihydroorotate_DH_Fe-S-bd"/>
</dbReference>
<proteinExistence type="predicted"/>
<dbReference type="PANTHER" id="PTHR43513:SF3">
    <property type="entry name" value="DIHYDROOROTATE DEHYDROGENASE B (NAD(+)), ELECTRON TRANSFER SUBUNIT-RELATED"/>
    <property type="match status" value="1"/>
</dbReference>
<accession>A0A382SWF4</accession>
<dbReference type="Gene3D" id="3.40.50.80">
    <property type="entry name" value="Nucleotide-binding domain of ferredoxin-NADP reductase (FNR) module"/>
    <property type="match status" value="1"/>
</dbReference>
<reference evidence="2" key="1">
    <citation type="submission" date="2018-05" db="EMBL/GenBank/DDBJ databases">
        <authorList>
            <person name="Lanie J.A."/>
            <person name="Ng W.-L."/>
            <person name="Kazmierczak K.M."/>
            <person name="Andrzejewski T.M."/>
            <person name="Davidsen T.M."/>
            <person name="Wayne K.J."/>
            <person name="Tettelin H."/>
            <person name="Glass J.I."/>
            <person name="Rusch D."/>
            <person name="Podicherti R."/>
            <person name="Tsui H.-C.T."/>
            <person name="Winkler M.E."/>
        </authorList>
    </citation>
    <scope>NUCLEOTIDE SEQUENCE</scope>
</reference>
<evidence type="ECO:0000259" key="1">
    <source>
        <dbReference type="Pfam" id="PF10418"/>
    </source>
</evidence>
<dbReference type="PANTHER" id="PTHR43513">
    <property type="entry name" value="DIHYDROOROTATE DEHYDROGENASE B (NAD(+)), ELECTRON TRANSFER SUBUNIT"/>
    <property type="match status" value="1"/>
</dbReference>
<organism evidence="2">
    <name type="scientific">marine metagenome</name>
    <dbReference type="NCBI Taxonomy" id="408172"/>
    <lineage>
        <taxon>unclassified sequences</taxon>
        <taxon>metagenomes</taxon>
        <taxon>ecological metagenomes</taxon>
    </lineage>
</organism>
<gene>
    <name evidence="2" type="ORF">METZ01_LOCUS367103</name>
</gene>
<dbReference type="InterPro" id="IPR039261">
    <property type="entry name" value="FNR_nucleotide-bd"/>
</dbReference>
<dbReference type="PRINTS" id="PR00406">
    <property type="entry name" value="CYTB5RDTASE"/>
</dbReference>
<name>A0A382SWF4_9ZZZZ</name>
<feature type="non-terminal residue" evidence="2">
    <location>
        <position position="1"/>
    </location>
</feature>
<feature type="domain" description="Dihydroorotate dehydrogenase electron transfer subunit iron-sulphur cluster binding" evidence="1">
    <location>
        <begin position="158"/>
        <end position="198"/>
    </location>
</feature>
<dbReference type="Gene3D" id="2.10.240.10">
    <property type="entry name" value="Dihydroorotate dehydrogenase, electron transfer subunit"/>
    <property type="match status" value="1"/>
</dbReference>
<dbReference type="SUPFAM" id="SSF52343">
    <property type="entry name" value="Ferredoxin reductase-like, C-terminal NADP-linked domain"/>
    <property type="match status" value="1"/>
</dbReference>
<sequence>GDEVSLMGPIGIGFNFEKPNQIPVVIGGGVGIPPVLFLAEYLKNLNQGYAPIAFYGSELPFPFATVKSSIKVDGMNNDNNTSIADMENKNIPCRLASLNDFEGCHQGYVTELAEQWIRTLSKEELKRIVIYACGPEPMLQAAAKLAEVYQIDCQLSLEEFMACAIGGCAGCVVEVTLPEGVAMKRVCVDGPVFDAQSIFPR</sequence>